<accession>A0A0A2MQT7</accession>
<protein>
    <submittedName>
        <fullName evidence="2">Integron gene cassette protein</fullName>
    </submittedName>
</protein>
<dbReference type="InterPro" id="IPR032710">
    <property type="entry name" value="NTF2-like_dom_sf"/>
</dbReference>
<evidence type="ECO:0000259" key="1">
    <source>
        <dbReference type="Pfam" id="PF12680"/>
    </source>
</evidence>
<reference evidence="2 3" key="1">
    <citation type="submission" date="2013-09" db="EMBL/GenBank/DDBJ databases">
        <authorList>
            <person name="Zeng Z."/>
            <person name="Chen C."/>
        </authorList>
    </citation>
    <scope>NUCLEOTIDE SEQUENCE [LARGE SCALE GENOMIC DNA]</scope>
    <source>
        <strain evidence="2 3">WB 4.1-42</strain>
    </source>
</reference>
<name>A0A0A2MQT7_9FLAO</name>
<sequence length="122" mass="13885">MTNKEIVLKAMDEFFHQRDNSAIERYWQEDYQQHNPSMINGHEGLKNILGILDKNFSWRPGIIVEQGDTVITHSLVHGWGPSPVIVVDIFRLEDGKIAEHWDVVQEAVPADKTASGNPMTSF</sequence>
<evidence type="ECO:0000313" key="2">
    <source>
        <dbReference type="EMBL" id="KGO95047.1"/>
    </source>
</evidence>
<dbReference type="STRING" id="1121898.GCA_000422725_01025"/>
<dbReference type="Proteomes" id="UP000030111">
    <property type="component" value="Unassembled WGS sequence"/>
</dbReference>
<dbReference type="Pfam" id="PF12680">
    <property type="entry name" value="SnoaL_2"/>
    <property type="match status" value="1"/>
</dbReference>
<dbReference type="RefSeq" id="WP_026992427.1">
    <property type="nucleotide sequence ID" value="NZ_JRLY01000001.1"/>
</dbReference>
<dbReference type="eggNOG" id="COG4922">
    <property type="taxonomic scope" value="Bacteria"/>
</dbReference>
<dbReference type="OrthoDB" id="9812089at2"/>
<proteinExistence type="predicted"/>
<feature type="domain" description="SnoaL-like" evidence="1">
    <location>
        <begin position="11"/>
        <end position="100"/>
    </location>
</feature>
<dbReference type="AlphaFoldDB" id="A0A0A2MQT7"/>
<dbReference type="SUPFAM" id="SSF54427">
    <property type="entry name" value="NTF2-like"/>
    <property type="match status" value="1"/>
</dbReference>
<organism evidence="2 3">
    <name type="scientific">Flavobacterium subsaxonicum WB 4.1-42 = DSM 21790</name>
    <dbReference type="NCBI Taxonomy" id="1121898"/>
    <lineage>
        <taxon>Bacteria</taxon>
        <taxon>Pseudomonadati</taxon>
        <taxon>Bacteroidota</taxon>
        <taxon>Flavobacteriia</taxon>
        <taxon>Flavobacteriales</taxon>
        <taxon>Flavobacteriaceae</taxon>
        <taxon>Flavobacterium</taxon>
    </lineage>
</organism>
<comment type="caution">
    <text evidence="2">The sequence shown here is derived from an EMBL/GenBank/DDBJ whole genome shotgun (WGS) entry which is preliminary data.</text>
</comment>
<dbReference type="Gene3D" id="3.10.450.50">
    <property type="match status" value="1"/>
</dbReference>
<keyword evidence="3" id="KW-1185">Reference proteome</keyword>
<evidence type="ECO:0000313" key="3">
    <source>
        <dbReference type="Proteomes" id="UP000030111"/>
    </source>
</evidence>
<gene>
    <name evidence="2" type="ORF">Q766_02765</name>
</gene>
<dbReference type="InterPro" id="IPR037401">
    <property type="entry name" value="SnoaL-like"/>
</dbReference>
<dbReference type="EMBL" id="JRLY01000001">
    <property type="protein sequence ID" value="KGO95047.1"/>
    <property type="molecule type" value="Genomic_DNA"/>
</dbReference>